<dbReference type="AlphaFoldDB" id="A0A5B7ZVQ3"/>
<organism evidence="4 5">
    <name type="scientific">Hymenobacter jejuensis</name>
    <dbReference type="NCBI Taxonomy" id="2502781"/>
    <lineage>
        <taxon>Bacteria</taxon>
        <taxon>Pseudomonadati</taxon>
        <taxon>Bacteroidota</taxon>
        <taxon>Cytophagia</taxon>
        <taxon>Cytophagales</taxon>
        <taxon>Hymenobacteraceae</taxon>
        <taxon>Hymenobacter</taxon>
    </lineage>
</organism>
<dbReference type="EMBL" id="CP040896">
    <property type="protein sequence ID" value="QDA59191.1"/>
    <property type="molecule type" value="Genomic_DNA"/>
</dbReference>
<evidence type="ECO:0000256" key="2">
    <source>
        <dbReference type="SAM" id="SignalP"/>
    </source>
</evidence>
<evidence type="ECO:0000259" key="3">
    <source>
        <dbReference type="Pfam" id="PF20203"/>
    </source>
</evidence>
<keyword evidence="2" id="KW-0732">Signal</keyword>
<dbReference type="Proteomes" id="UP000305398">
    <property type="component" value="Chromosome"/>
</dbReference>
<feature type="compositionally biased region" description="Polar residues" evidence="1">
    <location>
        <begin position="114"/>
        <end position="126"/>
    </location>
</feature>
<feature type="signal peptide" evidence="2">
    <location>
        <begin position="1"/>
        <end position="24"/>
    </location>
</feature>
<gene>
    <name evidence="4" type="ORF">FHG12_03310</name>
</gene>
<feature type="region of interest" description="Disordered" evidence="1">
    <location>
        <begin position="108"/>
        <end position="127"/>
    </location>
</feature>
<feature type="region of interest" description="Disordered" evidence="1">
    <location>
        <begin position="20"/>
        <end position="40"/>
    </location>
</feature>
<feature type="compositionally biased region" description="Basic and acidic residues" evidence="1">
    <location>
        <begin position="73"/>
        <end position="86"/>
    </location>
</feature>
<dbReference type="KEGG" id="hyj:FHG12_03310"/>
<evidence type="ECO:0000313" key="5">
    <source>
        <dbReference type="Proteomes" id="UP000305398"/>
    </source>
</evidence>
<reference evidence="4 5" key="1">
    <citation type="submission" date="2019-06" db="EMBL/GenBank/DDBJ databases">
        <authorList>
            <person name="Srinivasan S."/>
        </authorList>
    </citation>
    <scope>NUCLEOTIDE SEQUENCE [LARGE SCALE GENOMIC DNA]</scope>
    <source>
        <strain evidence="4 5">17J68-5</strain>
    </source>
</reference>
<dbReference type="OrthoDB" id="886805at2"/>
<sequence length="222" mass="25334">MKRLVLPLFLLTVVMAGAPSAASAQQTTTKTTSSTSSTAASVERDLRSFSDWVNDKVDKAQAGARRNWPKLMSDFDRQSQRLDRATDSLSAQGKREYSAQKSRYQEWAAEQQRLDSQARQPETAQDTQKRLLNEDVNIASARATELPDLYLRLLETTRDQRRQWSQADWSAASVVLERLNARYDKVRDQLTVEDRLRVRSLQAEFRTLEKARAAKDLINEGK</sequence>
<dbReference type="Pfam" id="PF20203">
    <property type="entry name" value="DUF6565"/>
    <property type="match status" value="1"/>
</dbReference>
<protein>
    <recommendedName>
        <fullName evidence="3">DUF6565 domain-containing protein</fullName>
    </recommendedName>
</protein>
<keyword evidence="5" id="KW-1185">Reference proteome</keyword>
<proteinExistence type="predicted"/>
<dbReference type="InterPro" id="IPR046695">
    <property type="entry name" value="DUF6565"/>
</dbReference>
<feature type="region of interest" description="Disordered" evidence="1">
    <location>
        <begin position="69"/>
        <end position="102"/>
    </location>
</feature>
<accession>A0A5B7ZVQ3</accession>
<feature type="chain" id="PRO_5022693920" description="DUF6565 domain-containing protein" evidence="2">
    <location>
        <begin position="25"/>
        <end position="222"/>
    </location>
</feature>
<evidence type="ECO:0000256" key="1">
    <source>
        <dbReference type="SAM" id="MobiDB-lite"/>
    </source>
</evidence>
<evidence type="ECO:0000313" key="4">
    <source>
        <dbReference type="EMBL" id="QDA59191.1"/>
    </source>
</evidence>
<name>A0A5B7ZVQ3_9BACT</name>
<dbReference type="RefSeq" id="WP_139514266.1">
    <property type="nucleotide sequence ID" value="NZ_CP040896.1"/>
</dbReference>
<feature type="domain" description="DUF6565" evidence="3">
    <location>
        <begin position="162"/>
        <end position="220"/>
    </location>
</feature>